<keyword evidence="9" id="KW-1133">Transmembrane helix</keyword>
<keyword evidence="5" id="KW-0813">Transport</keyword>
<comment type="subcellular location">
    <subcellularLocation>
        <location evidence="2">Membrane</location>
        <topology evidence="2">Multi-pass membrane protein</topology>
    </subcellularLocation>
    <subcellularLocation>
        <location evidence="13">Mitochondrion inner membrane</location>
        <topology evidence="13">Multi-pass membrane protein</topology>
    </subcellularLocation>
</comment>
<dbReference type="InterPro" id="IPR000568">
    <property type="entry name" value="ATP_synth_F0_asu"/>
</dbReference>
<evidence type="ECO:0000256" key="10">
    <source>
        <dbReference type="ARBA" id="ARBA00023065"/>
    </source>
</evidence>
<gene>
    <name evidence="14" type="primary">atp6</name>
</gene>
<evidence type="ECO:0000256" key="8">
    <source>
        <dbReference type="ARBA" id="ARBA00022781"/>
    </source>
</evidence>
<sequence length="253" mass="26739">MAWSPPEQFATISSIPIHIGNLYFLSTNSPSFMLPTINIVLLLVHSVTRNGGYLVLNARQPLVEMIHDPVPRNSVNEQTSGASPVKQRFSPLIPVTPTSLSFRNLIGTIPYSLTVTSHSIITLGLSLSPPIGITIIGSQEHGLHFFSPPPPQGVPLALAPFLVLPEPIPHRFCASSPGICSSANMMAGYSSVKIPSGPAWTTSPMGGIMYSAYPAPSPIASASTGSESGAVISQAHAPITSIRIYSNDAINLH</sequence>
<dbReference type="Gene3D" id="1.20.120.220">
    <property type="entry name" value="ATP synthase, F0 complex, subunit A"/>
    <property type="match status" value="1"/>
</dbReference>
<dbReference type="InterPro" id="IPR045083">
    <property type="entry name" value="ATP_synth_F0_asu_bact/mt"/>
</dbReference>
<evidence type="ECO:0000256" key="9">
    <source>
        <dbReference type="ARBA" id="ARBA00022989"/>
    </source>
</evidence>
<evidence type="ECO:0000256" key="4">
    <source>
        <dbReference type="ARBA" id="ARBA00011648"/>
    </source>
</evidence>
<evidence type="ECO:0000256" key="1">
    <source>
        <dbReference type="ARBA" id="ARBA00002070"/>
    </source>
</evidence>
<dbReference type="EMBL" id="FJ536259">
    <property type="protein sequence ID" value="ACK38308.1"/>
    <property type="molecule type" value="Genomic_DNA"/>
</dbReference>
<keyword evidence="8" id="KW-0375">Hydrogen ion transport</keyword>
<dbReference type="PANTHER" id="PTHR11410">
    <property type="entry name" value="ATP SYNTHASE SUBUNIT A"/>
    <property type="match status" value="1"/>
</dbReference>
<dbReference type="InterPro" id="IPR035908">
    <property type="entry name" value="F0_ATP_A_sf"/>
</dbReference>
<reference evidence="14" key="1">
    <citation type="journal article" date="2009" name="Nucleic Acids Res.">
        <title>A trans-splicing group I intron and tRNA-hyperediting in the mitochondrial genome of the lycophyte Isoetes engelmannii.</title>
        <authorList>
            <person name="Grewe F."/>
            <person name="Viehoever P."/>
            <person name="Weisshaar B."/>
            <person name="Knoop V."/>
        </authorList>
    </citation>
    <scope>NUCLEOTIDE SEQUENCE</scope>
</reference>
<dbReference type="SUPFAM" id="SSF81336">
    <property type="entry name" value="F1F0 ATP synthase subunit A"/>
    <property type="match status" value="1"/>
</dbReference>
<proteinExistence type="inferred from homology"/>
<comment type="function">
    <text evidence="1">Mitochondrial membrane ATP synthase (F(1)F(0) ATP synthase or Complex V) produces ATP from ADP in the presence of a proton gradient across the membrane which is generated by electron transport complexes of the respiratory chain. F-type ATPases consist of two structural domains, F(1) - containing the extramembraneous catalytic core and F(0) - containing the membrane proton channel, linked together by a central stalk and a peripheral stalk. During catalysis, ATP synthesis in the catalytic domain of F(1) is coupled via a rotary mechanism of the central stalk subunits to proton translocation. Key component of the proton channel; it may play a direct role in the translocation of protons across the membrane.</text>
</comment>
<comment type="subunit">
    <text evidence="4">F-type ATPases have 2 components, CF(1) - the catalytic core - and CF(0) - the membrane proton channel. CF(1) has five subunits: alpha(3), beta(3), gamma(1), delta(1), epsilon(1). CF(0) has three main subunits: a, b and c.</text>
</comment>
<dbReference type="Pfam" id="PF00119">
    <property type="entry name" value="ATP-synt_A"/>
    <property type="match status" value="1"/>
</dbReference>
<comment type="similarity">
    <text evidence="3">Belongs to the ATPase A chain family.</text>
</comment>
<dbReference type="CDD" id="cd00310">
    <property type="entry name" value="ATP-synt_Fo_a_6"/>
    <property type="match status" value="1"/>
</dbReference>
<dbReference type="GO" id="GO:0005743">
    <property type="term" value="C:mitochondrial inner membrane"/>
    <property type="evidence" value="ECO:0007669"/>
    <property type="project" value="UniProtKB-SubCell"/>
</dbReference>
<evidence type="ECO:0000256" key="13">
    <source>
        <dbReference type="RuleBase" id="RU004450"/>
    </source>
</evidence>
<evidence type="ECO:0000256" key="2">
    <source>
        <dbReference type="ARBA" id="ARBA00004141"/>
    </source>
</evidence>
<evidence type="ECO:0000256" key="5">
    <source>
        <dbReference type="ARBA" id="ARBA00022448"/>
    </source>
</evidence>
<evidence type="ECO:0000313" key="14">
    <source>
        <dbReference type="EMBL" id="ACK38308.1"/>
    </source>
</evidence>
<accession>C6G4A7</accession>
<geneLocation type="mitochondrion" evidence="14"/>
<protein>
    <recommendedName>
        <fullName evidence="13">ATP synthase subunit a</fullName>
    </recommendedName>
</protein>
<keyword evidence="7" id="KW-0812">Transmembrane</keyword>
<dbReference type="AlphaFoldDB" id="C6G4A7"/>
<evidence type="ECO:0000256" key="7">
    <source>
        <dbReference type="ARBA" id="ARBA00022692"/>
    </source>
</evidence>
<keyword evidence="12" id="KW-0066">ATP synthesis</keyword>
<dbReference type="PRINTS" id="PR00123">
    <property type="entry name" value="ATPASEA"/>
</dbReference>
<evidence type="ECO:0000256" key="6">
    <source>
        <dbReference type="ARBA" id="ARBA00022547"/>
    </source>
</evidence>
<evidence type="ECO:0000256" key="11">
    <source>
        <dbReference type="ARBA" id="ARBA00023136"/>
    </source>
</evidence>
<dbReference type="GO" id="GO:0045259">
    <property type="term" value="C:proton-transporting ATP synthase complex"/>
    <property type="evidence" value="ECO:0007669"/>
    <property type="project" value="UniProtKB-KW"/>
</dbReference>
<keyword evidence="14" id="KW-0496">Mitochondrion</keyword>
<dbReference type="PANTHER" id="PTHR11410:SF0">
    <property type="entry name" value="ATP SYNTHASE SUBUNIT A"/>
    <property type="match status" value="1"/>
</dbReference>
<name>C6G4A7_ISOEN</name>
<organism evidence="14">
    <name type="scientific">Isoetes engelmannii</name>
    <name type="common">Engelmann's quillwort</name>
    <name type="synonym">Appalachian quillwort</name>
    <dbReference type="NCBI Taxonomy" id="37427"/>
    <lineage>
        <taxon>Eukaryota</taxon>
        <taxon>Viridiplantae</taxon>
        <taxon>Streptophyta</taxon>
        <taxon>Embryophyta</taxon>
        <taxon>Tracheophyta</taxon>
        <taxon>Lycopodiopsida</taxon>
        <taxon>Isoetales</taxon>
        <taxon>Isoetaceae</taxon>
        <taxon>Isoetes</taxon>
    </lineage>
</organism>
<keyword evidence="11" id="KW-0472">Membrane</keyword>
<evidence type="ECO:0000256" key="3">
    <source>
        <dbReference type="ARBA" id="ARBA00006810"/>
    </source>
</evidence>
<dbReference type="GO" id="GO:0046933">
    <property type="term" value="F:proton-transporting ATP synthase activity, rotational mechanism"/>
    <property type="evidence" value="ECO:0007669"/>
    <property type="project" value="TreeGrafter"/>
</dbReference>
<evidence type="ECO:0000256" key="12">
    <source>
        <dbReference type="ARBA" id="ARBA00023310"/>
    </source>
</evidence>
<keyword evidence="6" id="KW-0138">CF(0)</keyword>
<keyword evidence="10" id="KW-0406">Ion transport</keyword>